<accession>A0ABP6TCS5</accession>
<gene>
    <name evidence="4" type="ORF">GCM10020369_81990</name>
</gene>
<dbReference type="InterPro" id="IPR013762">
    <property type="entry name" value="Integrase-like_cat_sf"/>
</dbReference>
<protein>
    <recommendedName>
        <fullName evidence="6">Tyr recombinase domain-containing protein</fullName>
    </recommendedName>
</protein>
<comment type="caution">
    <text evidence="4">The sequence shown here is derived from an EMBL/GenBank/DDBJ whole genome shotgun (WGS) entry which is preliminary data.</text>
</comment>
<dbReference type="Gene3D" id="1.10.443.10">
    <property type="entry name" value="Intergrase catalytic core"/>
    <property type="match status" value="1"/>
</dbReference>
<feature type="region of interest" description="Disordered" evidence="2">
    <location>
        <begin position="303"/>
        <end position="326"/>
    </location>
</feature>
<dbReference type="SUPFAM" id="SSF56349">
    <property type="entry name" value="DNA breaking-rejoining enzymes"/>
    <property type="match status" value="1"/>
</dbReference>
<dbReference type="EMBL" id="BAAAYN010000082">
    <property type="protein sequence ID" value="GAA3398430.1"/>
    <property type="molecule type" value="Genomic_DNA"/>
</dbReference>
<evidence type="ECO:0008006" key="6">
    <source>
        <dbReference type="Google" id="ProtNLM"/>
    </source>
</evidence>
<keyword evidence="1" id="KW-0233">DNA recombination</keyword>
<feature type="transmembrane region" description="Helical" evidence="3">
    <location>
        <begin position="20"/>
        <end position="44"/>
    </location>
</feature>
<sequence>MGWRRALGANRRVARTFRVWACYFLSMSESGIATLDALVAAAAVGRSPARLRQLRWVAGELSLFVAQYADQPTEGEQPPVRRPRTVRDWFDRALIGPFLAAADAGTLRRRGAAGRPSGDATRSVRRSCLRILARQAGVDDPVPDEIPRPAPLTRVDPVPAGMALGHLSTRADRTRSAGAVRAAAMAAVTRELGLRTGEMAALTLGDVDLAAGTLTWRPAAPRSGPSPEPRTARLSRSTLAALRDWLEVRPALVTMAPRSKALWVSIRGNHDGSGVRRPPGMPLRPNGIRRSHERAVQDCNVNLAGEPGYEPLPRVPGRLRPEEPEA</sequence>
<keyword evidence="5" id="KW-1185">Reference proteome</keyword>
<evidence type="ECO:0000256" key="2">
    <source>
        <dbReference type="SAM" id="MobiDB-lite"/>
    </source>
</evidence>
<reference evidence="5" key="1">
    <citation type="journal article" date="2019" name="Int. J. Syst. Evol. Microbiol.">
        <title>The Global Catalogue of Microorganisms (GCM) 10K type strain sequencing project: providing services to taxonomists for standard genome sequencing and annotation.</title>
        <authorList>
            <consortium name="The Broad Institute Genomics Platform"/>
            <consortium name="The Broad Institute Genome Sequencing Center for Infectious Disease"/>
            <person name="Wu L."/>
            <person name="Ma J."/>
        </authorList>
    </citation>
    <scope>NUCLEOTIDE SEQUENCE [LARGE SCALE GENOMIC DNA]</scope>
    <source>
        <strain evidence="5">JCM 9458</strain>
    </source>
</reference>
<keyword evidence="3" id="KW-0472">Membrane</keyword>
<keyword evidence="3" id="KW-1133">Transmembrane helix</keyword>
<dbReference type="InterPro" id="IPR011010">
    <property type="entry name" value="DNA_brk_join_enz"/>
</dbReference>
<evidence type="ECO:0000256" key="3">
    <source>
        <dbReference type="SAM" id="Phobius"/>
    </source>
</evidence>
<keyword evidence="3" id="KW-0812">Transmembrane</keyword>
<organism evidence="4 5">
    <name type="scientific">Cryptosporangium minutisporangium</name>
    <dbReference type="NCBI Taxonomy" id="113569"/>
    <lineage>
        <taxon>Bacteria</taxon>
        <taxon>Bacillati</taxon>
        <taxon>Actinomycetota</taxon>
        <taxon>Actinomycetes</taxon>
        <taxon>Cryptosporangiales</taxon>
        <taxon>Cryptosporangiaceae</taxon>
        <taxon>Cryptosporangium</taxon>
    </lineage>
</organism>
<evidence type="ECO:0000313" key="5">
    <source>
        <dbReference type="Proteomes" id="UP001501676"/>
    </source>
</evidence>
<evidence type="ECO:0000256" key="1">
    <source>
        <dbReference type="ARBA" id="ARBA00023172"/>
    </source>
</evidence>
<dbReference type="Proteomes" id="UP001501676">
    <property type="component" value="Unassembled WGS sequence"/>
</dbReference>
<name>A0ABP6TCS5_9ACTN</name>
<evidence type="ECO:0000313" key="4">
    <source>
        <dbReference type="EMBL" id="GAA3398430.1"/>
    </source>
</evidence>
<proteinExistence type="predicted"/>